<evidence type="ECO:0000313" key="1">
    <source>
        <dbReference type="EMBL" id="BDS07353.1"/>
    </source>
</evidence>
<dbReference type="AlphaFoldDB" id="A0AAT9FN21"/>
<sequence length="61" mass="7183">MLAELCDRGIMILILFLSNVELNRRRVRVTGWAWFNVSKVSWLWTVNGRMKRLVSPNYSDA</sequence>
<proteinExistence type="predicted"/>
<name>A0AAT9FN21_9BACT</name>
<reference evidence="1" key="1">
    <citation type="submission" date="2024-07" db="EMBL/GenBank/DDBJ databases">
        <title>Complete genome sequence of Verrucomicrobiaceae bacterium NT6N.</title>
        <authorList>
            <person name="Huang C."/>
            <person name="Takami H."/>
            <person name="Hamasaki K."/>
        </authorList>
    </citation>
    <scope>NUCLEOTIDE SEQUENCE</scope>
    <source>
        <strain evidence="1">NT6N</strain>
    </source>
</reference>
<organism evidence="1">
    <name type="scientific">Oceaniferula spumae</name>
    <dbReference type="NCBI Taxonomy" id="2979115"/>
    <lineage>
        <taxon>Bacteria</taxon>
        <taxon>Pseudomonadati</taxon>
        <taxon>Verrucomicrobiota</taxon>
        <taxon>Verrucomicrobiia</taxon>
        <taxon>Verrucomicrobiales</taxon>
        <taxon>Verrucomicrobiaceae</taxon>
        <taxon>Oceaniferula</taxon>
    </lineage>
</organism>
<accession>A0AAT9FN21</accession>
<gene>
    <name evidence="1" type="ORF">NT6N_23930</name>
</gene>
<protein>
    <submittedName>
        <fullName evidence="1">Uncharacterized protein</fullName>
    </submittedName>
</protein>
<dbReference type="EMBL" id="AP026866">
    <property type="protein sequence ID" value="BDS07353.1"/>
    <property type="molecule type" value="Genomic_DNA"/>
</dbReference>
<dbReference type="KEGG" id="osu:NT6N_23930"/>